<protein>
    <recommendedName>
        <fullName evidence="5">Phytocyanin domain-containing protein</fullName>
    </recommendedName>
</protein>
<feature type="compositionally biased region" description="Polar residues" evidence="1">
    <location>
        <begin position="417"/>
        <end position="436"/>
    </location>
</feature>
<evidence type="ECO:0000256" key="1">
    <source>
        <dbReference type="SAM" id="MobiDB-lite"/>
    </source>
</evidence>
<dbReference type="OrthoDB" id="2331100at2759"/>
<feature type="compositionally biased region" description="Low complexity" evidence="1">
    <location>
        <begin position="107"/>
        <end position="118"/>
    </location>
</feature>
<dbReference type="EMBL" id="JH687926">
    <property type="protein sequence ID" value="EJD34706.1"/>
    <property type="molecule type" value="Genomic_DNA"/>
</dbReference>
<dbReference type="Gene3D" id="2.60.40.420">
    <property type="entry name" value="Cupredoxins - blue copper proteins"/>
    <property type="match status" value="1"/>
</dbReference>
<dbReference type="InParanoid" id="J0D6Z6"/>
<keyword evidence="4" id="KW-1185">Reference proteome</keyword>
<feature type="region of interest" description="Disordered" evidence="1">
    <location>
        <begin position="96"/>
        <end position="136"/>
    </location>
</feature>
<dbReference type="eggNOG" id="ENOG502S66W">
    <property type="taxonomic scope" value="Eukaryota"/>
</dbReference>
<keyword evidence="2" id="KW-0732">Signal</keyword>
<dbReference type="PANTHER" id="PTHR34883:SF15">
    <property type="entry name" value="EXTRACELLULAR SERINE-RICH PROTEIN"/>
    <property type="match status" value="1"/>
</dbReference>
<feature type="region of interest" description="Disordered" evidence="1">
    <location>
        <begin position="414"/>
        <end position="444"/>
    </location>
</feature>
<evidence type="ECO:0008006" key="5">
    <source>
        <dbReference type="Google" id="ProtNLM"/>
    </source>
</evidence>
<dbReference type="SUPFAM" id="SSF49503">
    <property type="entry name" value="Cupredoxins"/>
    <property type="match status" value="1"/>
</dbReference>
<feature type="compositionally biased region" description="Pro residues" evidence="1">
    <location>
        <begin position="119"/>
        <end position="131"/>
    </location>
</feature>
<evidence type="ECO:0000313" key="4">
    <source>
        <dbReference type="Proteomes" id="UP000006514"/>
    </source>
</evidence>
<name>J0D6Z6_AURST</name>
<reference evidence="4" key="1">
    <citation type="journal article" date="2012" name="Science">
        <title>The Paleozoic origin of enzymatic lignin decomposition reconstructed from 31 fungal genomes.</title>
        <authorList>
            <person name="Floudas D."/>
            <person name="Binder M."/>
            <person name="Riley R."/>
            <person name="Barry K."/>
            <person name="Blanchette R.A."/>
            <person name="Henrissat B."/>
            <person name="Martinez A.T."/>
            <person name="Otillar R."/>
            <person name="Spatafora J.W."/>
            <person name="Yadav J.S."/>
            <person name="Aerts A."/>
            <person name="Benoit I."/>
            <person name="Boyd A."/>
            <person name="Carlson A."/>
            <person name="Copeland A."/>
            <person name="Coutinho P.M."/>
            <person name="de Vries R.P."/>
            <person name="Ferreira P."/>
            <person name="Findley K."/>
            <person name="Foster B."/>
            <person name="Gaskell J."/>
            <person name="Glotzer D."/>
            <person name="Gorecki P."/>
            <person name="Heitman J."/>
            <person name="Hesse C."/>
            <person name="Hori C."/>
            <person name="Igarashi K."/>
            <person name="Jurgens J.A."/>
            <person name="Kallen N."/>
            <person name="Kersten P."/>
            <person name="Kohler A."/>
            <person name="Kuees U."/>
            <person name="Kumar T.K.A."/>
            <person name="Kuo A."/>
            <person name="LaButti K."/>
            <person name="Larrondo L.F."/>
            <person name="Lindquist E."/>
            <person name="Ling A."/>
            <person name="Lombard V."/>
            <person name="Lucas S."/>
            <person name="Lundell T."/>
            <person name="Martin R."/>
            <person name="McLaughlin D.J."/>
            <person name="Morgenstern I."/>
            <person name="Morin E."/>
            <person name="Murat C."/>
            <person name="Nagy L.G."/>
            <person name="Nolan M."/>
            <person name="Ohm R.A."/>
            <person name="Patyshakuliyeva A."/>
            <person name="Rokas A."/>
            <person name="Ruiz-Duenas F.J."/>
            <person name="Sabat G."/>
            <person name="Salamov A."/>
            <person name="Samejima M."/>
            <person name="Schmutz J."/>
            <person name="Slot J.C."/>
            <person name="St John F."/>
            <person name="Stenlid J."/>
            <person name="Sun H."/>
            <person name="Sun S."/>
            <person name="Syed K."/>
            <person name="Tsang A."/>
            <person name="Wiebenga A."/>
            <person name="Young D."/>
            <person name="Pisabarro A."/>
            <person name="Eastwood D.C."/>
            <person name="Martin F."/>
            <person name="Cullen D."/>
            <person name="Grigoriev I.V."/>
            <person name="Hibbett D.S."/>
        </authorList>
    </citation>
    <scope>NUCLEOTIDE SEQUENCE [LARGE SCALE GENOMIC DNA]</scope>
    <source>
        <strain evidence="4">TFB10046</strain>
    </source>
</reference>
<feature type="compositionally biased region" description="Polar residues" evidence="1">
    <location>
        <begin position="96"/>
        <end position="106"/>
    </location>
</feature>
<gene>
    <name evidence="3" type="ORF">AURDEDRAFT_117577</name>
</gene>
<evidence type="ECO:0000313" key="3">
    <source>
        <dbReference type="EMBL" id="EJD34706.1"/>
    </source>
</evidence>
<sequence length="473" mass="47641">MVRLASSLLGAAVVFSSLASAAPTKRQDITPVIPTAGEAAPAAGDITPVIPTAGEAAPASGDITPVVPVLDSGAGAAEGEPLSTIDLSGVPTGVQTSGSLGTLPSATSVEIPPVETTPVTPPPVEQPPVVQPPVESQPPVVIPPVVSSGGHNLPQYGSGSVPWGQSYDNCVQTCFASYPPPATTVTLPAVEQAPIHDGVQTTPAVGGSGNVWNIIVAPVKGVFRFMPPFVNAQAGDTIRYTWANGEHTVTQSSAAAPCNATVAGFVSGKQKAGFTFDQRVNDTNPVWFFCSVGQHCASGMWGGVNVPNGDVNSATTVAALMPQWAAASPDINAALTATNAKTADSPAKNWGNTVDLAGIDPAYHAGIAQSILYTRAVIAENKDMVGADGVFRPAKDVKLPADFAALLSTADQGGLPGSNTQNANVAQQTGTPNNNAAPVDDDAETYGSNGAGSLVSSRVAVAAVAVLAALFAF</sequence>
<dbReference type="Proteomes" id="UP000006514">
    <property type="component" value="Unassembled WGS sequence"/>
</dbReference>
<evidence type="ECO:0000256" key="2">
    <source>
        <dbReference type="SAM" id="SignalP"/>
    </source>
</evidence>
<dbReference type="InterPro" id="IPR008972">
    <property type="entry name" value="Cupredoxin"/>
</dbReference>
<dbReference type="AlphaFoldDB" id="J0D6Z6"/>
<dbReference type="InterPro" id="IPR052953">
    <property type="entry name" value="Ser-rich/MCO-related"/>
</dbReference>
<feature type="chain" id="PRO_5003732581" description="Phytocyanin domain-containing protein" evidence="2">
    <location>
        <begin position="22"/>
        <end position="473"/>
    </location>
</feature>
<accession>J0D6Z6</accession>
<proteinExistence type="predicted"/>
<dbReference type="PANTHER" id="PTHR34883">
    <property type="entry name" value="SERINE-RICH PROTEIN, PUTATIVE-RELATED-RELATED"/>
    <property type="match status" value="1"/>
</dbReference>
<feature type="signal peptide" evidence="2">
    <location>
        <begin position="1"/>
        <end position="21"/>
    </location>
</feature>
<organism evidence="3 4">
    <name type="scientific">Auricularia subglabra (strain TFB-10046 / SS5)</name>
    <name type="common">White-rot fungus</name>
    <name type="synonym">Auricularia delicata (strain TFB10046)</name>
    <dbReference type="NCBI Taxonomy" id="717982"/>
    <lineage>
        <taxon>Eukaryota</taxon>
        <taxon>Fungi</taxon>
        <taxon>Dikarya</taxon>
        <taxon>Basidiomycota</taxon>
        <taxon>Agaricomycotina</taxon>
        <taxon>Agaricomycetes</taxon>
        <taxon>Auriculariales</taxon>
        <taxon>Auriculariaceae</taxon>
        <taxon>Auricularia</taxon>
    </lineage>
</organism>
<dbReference type="KEGG" id="adl:AURDEDRAFT_117577"/>